<accession>A0A0A9AIX1</accession>
<dbReference type="EMBL" id="GBRH01248985">
    <property type="protein sequence ID" value="JAD48910.1"/>
    <property type="molecule type" value="Transcribed_RNA"/>
</dbReference>
<sequence>MCSHSSIATRYNLIAIFALKFCIPP</sequence>
<dbReference type="AlphaFoldDB" id="A0A0A9AIX1"/>
<reference evidence="1" key="1">
    <citation type="submission" date="2014-09" db="EMBL/GenBank/DDBJ databases">
        <authorList>
            <person name="Magalhaes I.L.F."/>
            <person name="Oliveira U."/>
            <person name="Santos F.R."/>
            <person name="Vidigal T.H.D.A."/>
            <person name="Brescovit A.D."/>
            <person name="Santos A.J."/>
        </authorList>
    </citation>
    <scope>NUCLEOTIDE SEQUENCE</scope>
    <source>
        <tissue evidence="1">Shoot tissue taken approximately 20 cm above the soil surface</tissue>
    </source>
</reference>
<protein>
    <submittedName>
        <fullName evidence="1">Uncharacterized protein</fullName>
    </submittedName>
</protein>
<name>A0A0A9AIX1_ARUDO</name>
<organism evidence="1">
    <name type="scientific">Arundo donax</name>
    <name type="common">Giant reed</name>
    <name type="synonym">Donax arundinaceus</name>
    <dbReference type="NCBI Taxonomy" id="35708"/>
    <lineage>
        <taxon>Eukaryota</taxon>
        <taxon>Viridiplantae</taxon>
        <taxon>Streptophyta</taxon>
        <taxon>Embryophyta</taxon>
        <taxon>Tracheophyta</taxon>
        <taxon>Spermatophyta</taxon>
        <taxon>Magnoliopsida</taxon>
        <taxon>Liliopsida</taxon>
        <taxon>Poales</taxon>
        <taxon>Poaceae</taxon>
        <taxon>PACMAD clade</taxon>
        <taxon>Arundinoideae</taxon>
        <taxon>Arundineae</taxon>
        <taxon>Arundo</taxon>
    </lineage>
</organism>
<reference evidence="1" key="2">
    <citation type="journal article" date="2015" name="Data Brief">
        <title>Shoot transcriptome of the giant reed, Arundo donax.</title>
        <authorList>
            <person name="Barrero R.A."/>
            <person name="Guerrero F.D."/>
            <person name="Moolhuijzen P."/>
            <person name="Goolsby J.A."/>
            <person name="Tidwell J."/>
            <person name="Bellgard S.E."/>
            <person name="Bellgard M.I."/>
        </authorList>
    </citation>
    <scope>NUCLEOTIDE SEQUENCE</scope>
    <source>
        <tissue evidence="1">Shoot tissue taken approximately 20 cm above the soil surface</tissue>
    </source>
</reference>
<proteinExistence type="predicted"/>
<evidence type="ECO:0000313" key="1">
    <source>
        <dbReference type="EMBL" id="JAD48910.1"/>
    </source>
</evidence>